<dbReference type="GeneTree" id="ENSGT00390000002428"/>
<dbReference type="GO" id="GO:0006368">
    <property type="term" value="P:transcription elongation by RNA polymerase II"/>
    <property type="evidence" value="ECO:0007669"/>
    <property type="project" value="InterPro"/>
</dbReference>
<dbReference type="AlphaFoldDB" id="S4RJB0"/>
<dbReference type="Pfam" id="PF06881">
    <property type="entry name" value="Elongin_A"/>
    <property type="match status" value="1"/>
</dbReference>
<proteinExistence type="predicted"/>
<organism evidence="2">
    <name type="scientific">Petromyzon marinus</name>
    <name type="common">Sea lamprey</name>
    <dbReference type="NCBI Taxonomy" id="7757"/>
    <lineage>
        <taxon>Eukaryota</taxon>
        <taxon>Metazoa</taxon>
        <taxon>Chordata</taxon>
        <taxon>Craniata</taxon>
        <taxon>Vertebrata</taxon>
        <taxon>Cyclostomata</taxon>
        <taxon>Hyperoartia</taxon>
        <taxon>Petromyzontiformes</taxon>
        <taxon>Petromyzontidae</taxon>
        <taxon>Petromyzon</taxon>
    </lineage>
</organism>
<reference evidence="2" key="2">
    <citation type="submission" date="2025-09" db="UniProtKB">
        <authorList>
            <consortium name="Ensembl"/>
        </authorList>
    </citation>
    <scope>IDENTIFICATION</scope>
</reference>
<dbReference type="InterPro" id="IPR051870">
    <property type="entry name" value="Elongin-A_domain"/>
</dbReference>
<dbReference type="InterPro" id="IPR010684">
    <property type="entry name" value="RNA_pol_II_trans_fac_SIII_A"/>
</dbReference>
<name>S4RJB0_PETMA</name>
<reference evidence="2" key="1">
    <citation type="submission" date="2025-08" db="UniProtKB">
        <authorList>
            <consortium name="Ensembl"/>
        </authorList>
    </citation>
    <scope>IDENTIFICATION</scope>
</reference>
<dbReference type="GO" id="GO:0070449">
    <property type="term" value="C:elongin complex"/>
    <property type="evidence" value="ECO:0007669"/>
    <property type="project" value="InterPro"/>
</dbReference>
<feature type="region of interest" description="Disordered" evidence="1">
    <location>
        <begin position="1"/>
        <end position="130"/>
    </location>
</feature>
<accession>S4RJB0</accession>
<dbReference type="PANTHER" id="PTHR15141:SF76">
    <property type="entry name" value="TRANSCRIPTION ELONGATION FACTOR B POLYPEPTIDE 3"/>
    <property type="match status" value="1"/>
</dbReference>
<dbReference type="OMA" id="CRINSKM"/>
<dbReference type="Ensembl" id="ENSPMAT00000005311.1">
    <property type="protein sequence ID" value="ENSPMAP00000005292.1"/>
    <property type="gene ID" value="ENSPMAG00000004831.1"/>
</dbReference>
<dbReference type="HOGENOM" id="CLU_870296_0_0_1"/>
<dbReference type="PANTHER" id="PTHR15141">
    <property type="entry name" value="TRANSCRIPTION ELONGATION FACTOR B POLYPEPTIDE 3"/>
    <property type="match status" value="1"/>
</dbReference>
<evidence type="ECO:0000256" key="1">
    <source>
        <dbReference type="SAM" id="MobiDB-lite"/>
    </source>
</evidence>
<evidence type="ECO:0008006" key="3">
    <source>
        <dbReference type="Google" id="ProtNLM"/>
    </source>
</evidence>
<protein>
    <recommendedName>
        <fullName evidence="3">Elongin-A</fullName>
    </recommendedName>
</protein>
<dbReference type="Gene3D" id="6.10.250.3180">
    <property type="match status" value="1"/>
</dbReference>
<dbReference type="STRING" id="7757.ENSPMAP00000005292"/>
<evidence type="ECO:0000313" key="2">
    <source>
        <dbReference type="Ensembl" id="ENSPMAP00000005292.1"/>
    </source>
</evidence>
<feature type="compositionally biased region" description="Basic and acidic residues" evidence="1">
    <location>
        <begin position="77"/>
        <end position="87"/>
    </location>
</feature>
<sequence length="320" mass="36401">TEKSELPTPSLGKSTQKQKHTSGDGRTKHKASRTEQQTDIPSNKAEFSSDDDFDSPTMPFESYLSYDQPQKKKKKRCNEEPVGEKLWHSMAPTAEAVNRAKRASRKQGANAEGQRRLENPSSASRSKKNSNLLNHKYEVVPSLPDITLPLIQPNYWPLPSAELLELSPQKKKALQSSVAPLDDGFTGKRLNSKMAVYSGTKTAFLPKMMSLYEQCLRVLQNNIDSIHEVGGVPYDILVPVLLRCTPEQLYRIEDCNPSFVEETTELWAGHCARDFRNEARQEYESWRELYLRKYEEREARLKRLTQSISSTHSSKPKGTI</sequence>
<feature type="compositionally biased region" description="Polar residues" evidence="1">
    <location>
        <begin position="119"/>
        <end position="130"/>
    </location>
</feature>